<keyword evidence="3 6" id="KW-0812">Transmembrane</keyword>
<dbReference type="GO" id="GO:0016020">
    <property type="term" value="C:membrane"/>
    <property type="evidence" value="ECO:0007669"/>
    <property type="project" value="UniProtKB-SubCell"/>
</dbReference>
<evidence type="ECO:0000313" key="8">
    <source>
        <dbReference type="Proteomes" id="UP000595437"/>
    </source>
</evidence>
<accession>A0A7T8GNX4</accession>
<evidence type="ECO:0000256" key="2">
    <source>
        <dbReference type="ARBA" id="ARBA00022448"/>
    </source>
</evidence>
<sequence length="93" mass="10119">APASNPRADPIICGTDSLYPPSSWPWNAPCTEHIILTFVFLFAGEVALNLNWSIVADILLYVVIPTRRSTAEAIQILVSHALGDAEALTSLDW</sequence>
<evidence type="ECO:0000256" key="6">
    <source>
        <dbReference type="SAM" id="Phobius"/>
    </source>
</evidence>
<dbReference type="PANTHER" id="PTHR23505">
    <property type="entry name" value="SPINSTER"/>
    <property type="match status" value="1"/>
</dbReference>
<feature type="non-terminal residue" evidence="7">
    <location>
        <position position="1"/>
    </location>
</feature>
<comment type="subcellular location">
    <subcellularLocation>
        <location evidence="1">Membrane</location>
        <topology evidence="1">Multi-pass membrane protein</topology>
    </subcellularLocation>
</comment>
<keyword evidence="5 6" id="KW-0472">Membrane</keyword>
<keyword evidence="8" id="KW-1185">Reference proteome</keyword>
<dbReference type="Proteomes" id="UP000595437">
    <property type="component" value="Chromosome 17"/>
</dbReference>
<evidence type="ECO:0000256" key="4">
    <source>
        <dbReference type="ARBA" id="ARBA00022989"/>
    </source>
</evidence>
<dbReference type="EMBL" id="CP045906">
    <property type="protein sequence ID" value="QQP34922.1"/>
    <property type="molecule type" value="Genomic_DNA"/>
</dbReference>
<dbReference type="InterPro" id="IPR044770">
    <property type="entry name" value="MFS_spinster-like"/>
</dbReference>
<proteinExistence type="predicted"/>
<reference evidence="8" key="1">
    <citation type="submission" date="2021-01" db="EMBL/GenBank/DDBJ databases">
        <title>Caligus Genome Assembly.</title>
        <authorList>
            <person name="Gallardo-Escarate C."/>
        </authorList>
    </citation>
    <scope>NUCLEOTIDE SEQUENCE [LARGE SCALE GENOMIC DNA]</scope>
</reference>
<evidence type="ECO:0000256" key="5">
    <source>
        <dbReference type="ARBA" id="ARBA00023136"/>
    </source>
</evidence>
<name>A0A7T8GNX4_CALRO</name>
<dbReference type="PANTHER" id="PTHR23505:SF79">
    <property type="entry name" value="PROTEIN SPINSTER"/>
    <property type="match status" value="1"/>
</dbReference>
<dbReference type="AlphaFoldDB" id="A0A7T8GNX4"/>
<evidence type="ECO:0000313" key="7">
    <source>
        <dbReference type="EMBL" id="QQP34922.1"/>
    </source>
</evidence>
<gene>
    <name evidence="7" type="ORF">FKW44_022977</name>
</gene>
<keyword evidence="2" id="KW-0813">Transport</keyword>
<evidence type="ECO:0000256" key="1">
    <source>
        <dbReference type="ARBA" id="ARBA00004141"/>
    </source>
</evidence>
<keyword evidence="4 6" id="KW-1133">Transmembrane helix</keyword>
<feature type="transmembrane region" description="Helical" evidence="6">
    <location>
        <begin position="34"/>
        <end position="64"/>
    </location>
</feature>
<protein>
    <submittedName>
        <fullName evidence="7">Protein spinsterlike</fullName>
    </submittedName>
</protein>
<evidence type="ECO:0000256" key="3">
    <source>
        <dbReference type="ARBA" id="ARBA00022692"/>
    </source>
</evidence>
<dbReference type="OrthoDB" id="6770063at2759"/>
<organism evidence="7 8">
    <name type="scientific">Caligus rogercresseyi</name>
    <name type="common">Sea louse</name>
    <dbReference type="NCBI Taxonomy" id="217165"/>
    <lineage>
        <taxon>Eukaryota</taxon>
        <taxon>Metazoa</taxon>
        <taxon>Ecdysozoa</taxon>
        <taxon>Arthropoda</taxon>
        <taxon>Crustacea</taxon>
        <taxon>Multicrustacea</taxon>
        <taxon>Hexanauplia</taxon>
        <taxon>Copepoda</taxon>
        <taxon>Siphonostomatoida</taxon>
        <taxon>Caligidae</taxon>
        <taxon>Caligus</taxon>
    </lineage>
</organism>